<evidence type="ECO:0000256" key="2">
    <source>
        <dbReference type="ARBA" id="ARBA00022552"/>
    </source>
</evidence>
<organism evidence="9">
    <name type="scientific">Wolinella succinogenes (strain ATCC 29543 / DSM 1740 / CCUG 13145 / JCM 31913 / LMG 7466 / NCTC 11488 / FDC 602W)</name>
    <name type="common">Vibrio succinogenes</name>
    <dbReference type="NCBI Taxonomy" id="273121"/>
    <lineage>
        <taxon>Bacteria</taxon>
        <taxon>Pseudomonadati</taxon>
        <taxon>Campylobacterota</taxon>
        <taxon>Epsilonproteobacteria</taxon>
        <taxon>Campylobacterales</taxon>
        <taxon>Helicobacteraceae</taxon>
        <taxon>Wolinella</taxon>
    </lineage>
</organism>
<dbReference type="InterPro" id="IPR014777">
    <property type="entry name" value="4pyrrole_Mease_sub1"/>
</dbReference>
<dbReference type="RefSeq" id="WP_011138387.1">
    <property type="nucleotide sequence ID" value="NC_005090.1"/>
</dbReference>
<dbReference type="eggNOG" id="COG0313">
    <property type="taxonomic scope" value="Bacteria"/>
</dbReference>
<sequence length="271" mass="30590">MLTLLPTPIGNLQDITLRSLEVLKVAEIILCEDTRVSKRLLSLLSQKELLPPKEYRYISLHSHNEEATLQNLPPDFFTQEVVYMSDAGMPCISDPGAALVRYAQERGISYTVLPGANALLTLFAASGSGSKEFYFYGFLPHKSKERQGELIKLLGMESDVILYEAPHRLMEFLEEIQALAPHRRIFAAKELTKMHEKFYQGSASEIIQRVRQESTKGEWAILLYQGEKNPEALLSLSDLATLDIPPKIRAKILAKMTGRSVEECYKDSCQK</sequence>
<comment type="function">
    <text evidence="6">Catalyzes the 2'-O-methylation of the ribose of cytidine 1402 (C1402) in 16S rRNA.</text>
</comment>
<comment type="catalytic activity">
    <reaction evidence="6">
        <text>cytidine(1402) in 16S rRNA + S-adenosyl-L-methionine = 2'-O-methylcytidine(1402) in 16S rRNA + S-adenosyl-L-homocysteine + H(+)</text>
        <dbReference type="Rhea" id="RHEA:42924"/>
        <dbReference type="Rhea" id="RHEA-COMP:10285"/>
        <dbReference type="Rhea" id="RHEA-COMP:10286"/>
        <dbReference type="ChEBI" id="CHEBI:15378"/>
        <dbReference type="ChEBI" id="CHEBI:57856"/>
        <dbReference type="ChEBI" id="CHEBI:59789"/>
        <dbReference type="ChEBI" id="CHEBI:74495"/>
        <dbReference type="ChEBI" id="CHEBI:82748"/>
        <dbReference type="EC" id="2.1.1.198"/>
    </reaction>
</comment>
<dbReference type="Gene3D" id="3.40.1010.10">
    <property type="entry name" value="Cobalt-precorrin-4 Transmethylase, Domain 1"/>
    <property type="match status" value="1"/>
</dbReference>
<dbReference type="Pfam" id="PF00590">
    <property type="entry name" value="TP_methylase"/>
    <property type="match status" value="1"/>
</dbReference>
<protein>
    <recommendedName>
        <fullName evidence="6">Ribosomal RNA small subunit methyltransferase I</fullName>
        <ecNumber evidence="6">2.1.1.198</ecNumber>
    </recommendedName>
    <alternativeName>
        <fullName evidence="6">16S rRNA 2'-O-ribose C1402 methyltransferase</fullName>
    </alternativeName>
    <alternativeName>
        <fullName evidence="6">rRNA (cytidine-2'-O-)-methyltransferase RsmI</fullName>
    </alternativeName>
</protein>
<dbReference type="FunFam" id="3.30.950.10:FF:000002">
    <property type="entry name" value="Ribosomal RNA small subunit methyltransferase I"/>
    <property type="match status" value="1"/>
</dbReference>
<evidence type="ECO:0000259" key="7">
    <source>
        <dbReference type="Pfam" id="PF00590"/>
    </source>
</evidence>
<gene>
    <name evidence="6" type="primary">rsmI</name>
    <name evidence="8" type="ordered locus">WS0445</name>
</gene>
<proteinExistence type="inferred from homology"/>
<evidence type="ECO:0000313" key="8">
    <source>
        <dbReference type="EMBL" id="CAE09587.1"/>
    </source>
</evidence>
<keyword evidence="1 6" id="KW-0963">Cytoplasm</keyword>
<evidence type="ECO:0000256" key="4">
    <source>
        <dbReference type="ARBA" id="ARBA00022679"/>
    </source>
</evidence>
<feature type="domain" description="Tetrapyrrole methylase" evidence="7">
    <location>
        <begin position="1"/>
        <end position="206"/>
    </location>
</feature>
<dbReference type="PIRSF" id="PIRSF005917">
    <property type="entry name" value="MTase_YraL"/>
    <property type="match status" value="1"/>
</dbReference>
<dbReference type="PANTHER" id="PTHR46111:SF1">
    <property type="entry name" value="RIBOSOMAL RNA SMALL SUBUNIT METHYLTRANSFERASE I"/>
    <property type="match status" value="1"/>
</dbReference>
<dbReference type="PROSITE" id="PS01296">
    <property type="entry name" value="RSMI"/>
    <property type="match status" value="1"/>
</dbReference>
<evidence type="ECO:0000313" key="9">
    <source>
        <dbReference type="Proteomes" id="UP000000422"/>
    </source>
</evidence>
<dbReference type="InterPro" id="IPR014776">
    <property type="entry name" value="4pyrrole_Mease_sub2"/>
</dbReference>
<evidence type="ECO:0000256" key="6">
    <source>
        <dbReference type="HAMAP-Rule" id="MF_01877"/>
    </source>
</evidence>
<dbReference type="KEGG" id="wsu:WS0445"/>
<dbReference type="Gene3D" id="3.30.950.10">
    <property type="entry name" value="Methyltransferase, Cobalt-precorrin-4 Transmethylase, Domain 2"/>
    <property type="match status" value="1"/>
</dbReference>
<reference evidence="8 9" key="1">
    <citation type="journal article" date="2003" name="Proc. Natl. Acad. Sci. U.S.A.">
        <title>Complete genome sequence and analysis of Wolinella succinogenes.</title>
        <authorList>
            <person name="Baar C."/>
            <person name="Eppinger M."/>
            <person name="Raddatz G."/>
            <person name="Simon JM."/>
            <person name="Lanz C."/>
            <person name="Klimmek O."/>
            <person name="Nandakumar R."/>
            <person name="Gross R."/>
            <person name="Rosinus A."/>
            <person name="Keller H."/>
            <person name="Jagtap P."/>
            <person name="Linke B."/>
            <person name="Meyer F."/>
            <person name="Lederer H."/>
            <person name="Schuster S.C."/>
        </authorList>
    </citation>
    <scope>NUCLEOTIDE SEQUENCE [LARGE SCALE GENOMIC DNA]</scope>
    <source>
        <strain evidence="9">ATCC 29543 / DSM 1740 / CCUG 13145 / JCM 31913 / LMG 7466 / NCTC 11488 / FDC 602W</strain>
    </source>
</reference>
<keyword evidence="4 6" id="KW-0808">Transferase</keyword>
<dbReference type="InterPro" id="IPR018063">
    <property type="entry name" value="SAM_MeTrfase_RsmI_CS"/>
</dbReference>
<dbReference type="GO" id="GO:0070677">
    <property type="term" value="F:rRNA (cytosine-2'-O-)-methyltransferase activity"/>
    <property type="evidence" value="ECO:0007669"/>
    <property type="project" value="UniProtKB-UniRule"/>
</dbReference>
<dbReference type="CDD" id="cd11648">
    <property type="entry name" value="RsmI"/>
    <property type="match status" value="1"/>
</dbReference>
<dbReference type="EMBL" id="BX571658">
    <property type="protein sequence ID" value="CAE09587.1"/>
    <property type="molecule type" value="Genomic_DNA"/>
</dbReference>
<dbReference type="HAMAP" id="MF_01877">
    <property type="entry name" value="16SrRNA_methyltr_I"/>
    <property type="match status" value="1"/>
</dbReference>
<evidence type="ECO:0000256" key="5">
    <source>
        <dbReference type="ARBA" id="ARBA00022691"/>
    </source>
</evidence>
<keyword evidence="2 6" id="KW-0698">rRNA processing</keyword>
<dbReference type="NCBIfam" id="TIGR00096">
    <property type="entry name" value="16S rRNA (cytidine(1402)-2'-O)-methyltransferase"/>
    <property type="match status" value="1"/>
</dbReference>
<dbReference type="EC" id="2.1.1.198" evidence="6"/>
<accession>Q7MA67</accession>
<keyword evidence="3 6" id="KW-0489">Methyltransferase</keyword>
<keyword evidence="5 6" id="KW-0949">S-adenosyl-L-methionine</keyword>
<comment type="subcellular location">
    <subcellularLocation>
        <location evidence="6">Cytoplasm</location>
    </subcellularLocation>
</comment>
<name>Q7MA67_WOLSU</name>
<dbReference type="InterPro" id="IPR008189">
    <property type="entry name" value="rRNA_ssu_MeTfrase_I"/>
</dbReference>
<keyword evidence="9" id="KW-1185">Reference proteome</keyword>
<dbReference type="SUPFAM" id="SSF53790">
    <property type="entry name" value="Tetrapyrrole methylase"/>
    <property type="match status" value="1"/>
</dbReference>
<dbReference type="AlphaFoldDB" id="Q7MA67"/>
<dbReference type="InterPro" id="IPR000878">
    <property type="entry name" value="4pyrrol_Mease"/>
</dbReference>
<evidence type="ECO:0000256" key="3">
    <source>
        <dbReference type="ARBA" id="ARBA00022603"/>
    </source>
</evidence>
<evidence type="ECO:0000256" key="1">
    <source>
        <dbReference type="ARBA" id="ARBA00022490"/>
    </source>
</evidence>
<dbReference type="InterPro" id="IPR035996">
    <property type="entry name" value="4pyrrol_Methylase_sf"/>
</dbReference>
<dbReference type="DNASU" id="2554278"/>
<dbReference type="GO" id="GO:0005737">
    <property type="term" value="C:cytoplasm"/>
    <property type="evidence" value="ECO:0007669"/>
    <property type="project" value="UniProtKB-SubCell"/>
</dbReference>
<dbReference type="HOGENOM" id="CLU_044779_4_0_7"/>
<dbReference type="STRING" id="273121.WS0445"/>
<dbReference type="Proteomes" id="UP000000422">
    <property type="component" value="Chromosome"/>
</dbReference>
<comment type="similarity">
    <text evidence="6">Belongs to the methyltransferase superfamily. RsmI family.</text>
</comment>
<dbReference type="PANTHER" id="PTHR46111">
    <property type="entry name" value="RIBOSOMAL RNA SMALL SUBUNIT METHYLTRANSFERASE I"/>
    <property type="match status" value="1"/>
</dbReference>